<keyword evidence="2" id="KW-1185">Reference proteome</keyword>
<reference evidence="1 2" key="1">
    <citation type="submission" date="2022-09" db="EMBL/GenBank/DDBJ databases">
        <authorList>
            <person name="Palmer J.M."/>
        </authorList>
    </citation>
    <scope>NUCLEOTIDE SEQUENCE [LARGE SCALE GENOMIC DNA]</scope>
    <source>
        <strain evidence="1 2">DSM 7382</strain>
    </source>
</reference>
<dbReference type="EMBL" id="JASBNA010000007">
    <property type="protein sequence ID" value="KAK7690219.1"/>
    <property type="molecule type" value="Genomic_DNA"/>
</dbReference>
<organism evidence="1 2">
    <name type="scientific">Cerrena zonata</name>
    <dbReference type="NCBI Taxonomy" id="2478898"/>
    <lineage>
        <taxon>Eukaryota</taxon>
        <taxon>Fungi</taxon>
        <taxon>Dikarya</taxon>
        <taxon>Basidiomycota</taxon>
        <taxon>Agaricomycotina</taxon>
        <taxon>Agaricomycetes</taxon>
        <taxon>Polyporales</taxon>
        <taxon>Cerrenaceae</taxon>
        <taxon>Cerrena</taxon>
    </lineage>
</organism>
<gene>
    <name evidence="1" type="ORF">QCA50_006871</name>
</gene>
<accession>A0AAW0GKQ0</accession>
<sequence>MSARSIALRPGPGPKSVISTLAVTATHEALHRELATRMGTPRYIARAVSKGKLLIRGAPEARTFTQMPELTGRVKDIYIDRYGQDMYDMYSDVATNTHGGKFHGIPANPPPWSHRPDHDVESIFWVFLFAFVFVKPLNTTDEPSRLFADVCDIFQSHTIVGGQGMDRRSTLLTSFEEDWLDILHPKLSPLVPMMMRLAEQVKPEYGFLDSPPKADHLHEAFRRILLEQILTMEDDPIPLAPYVSRGLPTPDS</sequence>
<name>A0AAW0GKQ0_9APHY</name>
<evidence type="ECO:0000313" key="2">
    <source>
        <dbReference type="Proteomes" id="UP001385951"/>
    </source>
</evidence>
<evidence type="ECO:0008006" key="3">
    <source>
        <dbReference type="Google" id="ProtNLM"/>
    </source>
</evidence>
<dbReference type="AlphaFoldDB" id="A0AAW0GKQ0"/>
<proteinExistence type="predicted"/>
<evidence type="ECO:0000313" key="1">
    <source>
        <dbReference type="EMBL" id="KAK7690219.1"/>
    </source>
</evidence>
<dbReference type="Proteomes" id="UP001385951">
    <property type="component" value="Unassembled WGS sequence"/>
</dbReference>
<comment type="caution">
    <text evidence="1">The sequence shown here is derived from an EMBL/GenBank/DDBJ whole genome shotgun (WGS) entry which is preliminary data.</text>
</comment>
<protein>
    <recommendedName>
        <fullName evidence="3">Fungal-type protein kinase domain-containing protein</fullName>
    </recommendedName>
</protein>